<sequence length="229" mass="25418">MEQLYADSLRATQPTQLASVSFPGSRRKTPPTGAWLGFGRPAPADPGPALFLTPLSAADGREIQPANSPYVYRVANLAGLWQFKGLHPDIDSALDIIWQAAPDPWTATVPAAMTLPHHPDYNGLAKCPWWLEPSPDEMSLAQVRSELTLGNASLLDDVRGLAKSDRNEIIAWIEQLSSEEVYKRLDKQLDQIEANAKAESKAPLAQAVGYWDVDRLRWLRQWFAGMEMN</sequence>
<protein>
    <submittedName>
        <fullName evidence="1">Uncharacterized protein</fullName>
    </submittedName>
</protein>
<evidence type="ECO:0000313" key="1">
    <source>
        <dbReference type="EMBL" id="POY74994.1"/>
    </source>
</evidence>
<keyword evidence="2" id="KW-1185">Reference proteome</keyword>
<accession>A0A2S5BDZ5</accession>
<comment type="caution">
    <text evidence="1">The sequence shown here is derived from an EMBL/GenBank/DDBJ whole genome shotgun (WGS) entry which is preliminary data.</text>
</comment>
<dbReference type="EMBL" id="PJQD01000020">
    <property type="protein sequence ID" value="POY74994.1"/>
    <property type="molecule type" value="Genomic_DNA"/>
</dbReference>
<dbReference type="AlphaFoldDB" id="A0A2S5BDZ5"/>
<reference evidence="1 2" key="1">
    <citation type="journal article" date="2018" name="Front. Microbiol.">
        <title>Prospects for Fungal Bioremediation of Acidic Radioactive Waste Sites: Characterization and Genome Sequence of Rhodotorula taiwanensis MD1149.</title>
        <authorList>
            <person name="Tkavc R."/>
            <person name="Matrosova V.Y."/>
            <person name="Grichenko O.E."/>
            <person name="Gostincar C."/>
            <person name="Volpe R.P."/>
            <person name="Klimenkova P."/>
            <person name="Gaidamakova E.K."/>
            <person name="Zhou C.E."/>
            <person name="Stewart B.J."/>
            <person name="Lyman M.G."/>
            <person name="Malfatti S.A."/>
            <person name="Rubinfeld B."/>
            <person name="Courtot M."/>
            <person name="Singh J."/>
            <person name="Dalgard C.L."/>
            <person name="Hamilton T."/>
            <person name="Frey K.G."/>
            <person name="Gunde-Cimerman N."/>
            <person name="Dugan L."/>
            <person name="Daly M.J."/>
        </authorList>
    </citation>
    <scope>NUCLEOTIDE SEQUENCE [LARGE SCALE GENOMIC DNA]</scope>
    <source>
        <strain evidence="1 2">MD1149</strain>
    </source>
</reference>
<proteinExistence type="predicted"/>
<name>A0A2S5BDZ5_9BASI</name>
<organism evidence="1 2">
    <name type="scientific">Rhodotorula taiwanensis</name>
    <dbReference type="NCBI Taxonomy" id="741276"/>
    <lineage>
        <taxon>Eukaryota</taxon>
        <taxon>Fungi</taxon>
        <taxon>Dikarya</taxon>
        <taxon>Basidiomycota</taxon>
        <taxon>Pucciniomycotina</taxon>
        <taxon>Microbotryomycetes</taxon>
        <taxon>Sporidiobolales</taxon>
        <taxon>Sporidiobolaceae</taxon>
        <taxon>Rhodotorula</taxon>
    </lineage>
</organism>
<dbReference type="Proteomes" id="UP000237144">
    <property type="component" value="Unassembled WGS sequence"/>
</dbReference>
<evidence type="ECO:0000313" key="2">
    <source>
        <dbReference type="Proteomes" id="UP000237144"/>
    </source>
</evidence>
<gene>
    <name evidence="1" type="ORF">BMF94_1970</name>
</gene>
<dbReference type="STRING" id="741276.A0A2S5BDZ5"/>